<evidence type="ECO:0000256" key="1">
    <source>
        <dbReference type="ARBA" id="ARBA00022553"/>
    </source>
</evidence>
<evidence type="ECO:0000259" key="3">
    <source>
        <dbReference type="PROSITE" id="PS50110"/>
    </source>
</evidence>
<dbReference type="PANTHER" id="PTHR44591">
    <property type="entry name" value="STRESS RESPONSE REGULATOR PROTEIN 1"/>
    <property type="match status" value="1"/>
</dbReference>
<keyword evidence="1 2" id="KW-0597">Phosphoprotein</keyword>
<dbReference type="InterPro" id="IPR001789">
    <property type="entry name" value="Sig_transdc_resp-reg_receiver"/>
</dbReference>
<dbReference type="AlphaFoldDB" id="A0A1G1KQU0"/>
<dbReference type="InterPro" id="IPR011006">
    <property type="entry name" value="CheY-like_superfamily"/>
</dbReference>
<name>A0A1G1KQU0_9BACT</name>
<protein>
    <recommendedName>
        <fullName evidence="3">Response regulatory domain-containing protein</fullName>
    </recommendedName>
</protein>
<dbReference type="PROSITE" id="PS50110">
    <property type="entry name" value="RESPONSE_REGULATORY"/>
    <property type="match status" value="1"/>
</dbReference>
<dbReference type="Pfam" id="PF00072">
    <property type="entry name" value="Response_reg"/>
    <property type="match status" value="1"/>
</dbReference>
<gene>
    <name evidence="4" type="ORF">A3G33_04535</name>
</gene>
<accession>A0A1G1KQU0</accession>
<organism evidence="4 5">
    <name type="scientific">Candidatus Danuiimicrobium aquiferis</name>
    <dbReference type="NCBI Taxonomy" id="1801832"/>
    <lineage>
        <taxon>Bacteria</taxon>
        <taxon>Pseudomonadati</taxon>
        <taxon>Candidatus Omnitrophota</taxon>
        <taxon>Candidatus Danuiimicrobium</taxon>
    </lineage>
</organism>
<feature type="modified residue" description="4-aspartylphosphate" evidence="2">
    <location>
        <position position="56"/>
    </location>
</feature>
<dbReference type="InterPro" id="IPR050595">
    <property type="entry name" value="Bact_response_regulator"/>
</dbReference>
<sequence>MPNQDKKILVLDDDPDVISLLKLRLDKEGYQVFTGTDGLQGLMKVRGQMPDLIIMDVMMPNLNGREFYKKMKDNEETAMIPIIVMTGHPFLRAEFEKMRCDYFAVKPIHPGEIMPVIRNLLKQKVLIVGEYKDFQHYIQSELSEDYYESKIVEQQGQMFEELAAKRYDVAVVRLAQVEDSAEEFISMVERHSLNKRVLVVIYSDAYVKGTEEGDAKVIIDNAIKWVMAGRVLFFDPRTCGPSLFEFMKDHLGKSGI</sequence>
<comment type="caution">
    <text evidence="4">The sequence shown here is derived from an EMBL/GenBank/DDBJ whole genome shotgun (WGS) entry which is preliminary data.</text>
</comment>
<dbReference type="PANTHER" id="PTHR44591:SF3">
    <property type="entry name" value="RESPONSE REGULATORY DOMAIN-CONTAINING PROTEIN"/>
    <property type="match status" value="1"/>
</dbReference>
<evidence type="ECO:0000256" key="2">
    <source>
        <dbReference type="PROSITE-ProRule" id="PRU00169"/>
    </source>
</evidence>
<dbReference type="EMBL" id="MHFR01000068">
    <property type="protein sequence ID" value="OGW95202.1"/>
    <property type="molecule type" value="Genomic_DNA"/>
</dbReference>
<evidence type="ECO:0000313" key="4">
    <source>
        <dbReference type="EMBL" id="OGW95202.1"/>
    </source>
</evidence>
<dbReference type="Proteomes" id="UP000178187">
    <property type="component" value="Unassembled WGS sequence"/>
</dbReference>
<dbReference type="GO" id="GO:0000160">
    <property type="term" value="P:phosphorelay signal transduction system"/>
    <property type="evidence" value="ECO:0007669"/>
    <property type="project" value="InterPro"/>
</dbReference>
<feature type="domain" description="Response regulatory" evidence="3">
    <location>
        <begin position="7"/>
        <end position="121"/>
    </location>
</feature>
<proteinExistence type="predicted"/>
<dbReference type="SUPFAM" id="SSF52172">
    <property type="entry name" value="CheY-like"/>
    <property type="match status" value="1"/>
</dbReference>
<evidence type="ECO:0000313" key="5">
    <source>
        <dbReference type="Proteomes" id="UP000178187"/>
    </source>
</evidence>
<dbReference type="Gene3D" id="3.40.50.2300">
    <property type="match status" value="1"/>
</dbReference>
<reference evidence="4 5" key="1">
    <citation type="journal article" date="2016" name="Nat. Commun.">
        <title>Thousands of microbial genomes shed light on interconnected biogeochemical processes in an aquifer system.</title>
        <authorList>
            <person name="Anantharaman K."/>
            <person name="Brown C.T."/>
            <person name="Hug L.A."/>
            <person name="Sharon I."/>
            <person name="Castelle C.J."/>
            <person name="Probst A.J."/>
            <person name="Thomas B.C."/>
            <person name="Singh A."/>
            <person name="Wilkins M.J."/>
            <person name="Karaoz U."/>
            <person name="Brodie E.L."/>
            <person name="Williams K.H."/>
            <person name="Hubbard S.S."/>
            <person name="Banfield J.F."/>
        </authorList>
    </citation>
    <scope>NUCLEOTIDE SEQUENCE [LARGE SCALE GENOMIC DNA]</scope>
</reference>
<dbReference type="SMART" id="SM00448">
    <property type="entry name" value="REC"/>
    <property type="match status" value="1"/>
</dbReference>